<evidence type="ECO:0000259" key="3">
    <source>
        <dbReference type="PROSITE" id="PS51480"/>
    </source>
</evidence>
<keyword evidence="1" id="KW-0808">Transferase</keyword>
<dbReference type="HOGENOM" id="CLU_066424_5_0_0"/>
<proteinExistence type="predicted"/>
<dbReference type="InterPro" id="IPR012737">
    <property type="entry name" value="DhaK_L_YcgS"/>
</dbReference>
<dbReference type="PANTHER" id="PTHR28629">
    <property type="entry name" value="TRIOKINASE/FMN CYCLASE"/>
    <property type="match status" value="1"/>
</dbReference>
<feature type="domain" description="DhaL" evidence="3">
    <location>
        <begin position="7"/>
        <end position="207"/>
    </location>
</feature>
<dbReference type="GO" id="GO:0004371">
    <property type="term" value="F:glycerone kinase activity"/>
    <property type="evidence" value="ECO:0007669"/>
    <property type="project" value="InterPro"/>
</dbReference>
<accession>A0A0S6W7F1</accession>
<keyword evidence="5" id="KW-1185">Reference proteome</keyword>
<dbReference type="GO" id="GO:0005829">
    <property type="term" value="C:cytosol"/>
    <property type="evidence" value="ECO:0007669"/>
    <property type="project" value="TreeGrafter"/>
</dbReference>
<dbReference type="InterPro" id="IPR004007">
    <property type="entry name" value="DhaL_dom"/>
</dbReference>
<dbReference type="STRING" id="1499967.U27_02463"/>
<dbReference type="PANTHER" id="PTHR28629:SF4">
    <property type="entry name" value="TRIOKINASE_FMN CYCLASE"/>
    <property type="match status" value="1"/>
</dbReference>
<dbReference type="Pfam" id="PF02734">
    <property type="entry name" value="Dak2"/>
    <property type="match status" value="1"/>
</dbReference>
<name>A0A0S6W7F1_VECG1</name>
<sequence length="213" mass="22562">MTTLTAQDMQAILSKLDAIMTEQKDLLTELDAAIGDGDLGLTMTRGFSSASKLAQEFNETDIGKMLSKVGMNIAQVAPSTMGTLVGSGFMKSGKALKGRESLELNGVTEAISQFLQGIMDRGKAQPGGKTIVDALQPAVQALQEAVNTNKTLPEGLQAAYQAACQGVEATKDMVAQYGRPAYYQDKSKGKQDPGATVGMLIIKAFADYVTEQE</sequence>
<dbReference type="PROSITE" id="PS51480">
    <property type="entry name" value="DHAL"/>
    <property type="match status" value="1"/>
</dbReference>
<keyword evidence="2" id="KW-0418">Kinase</keyword>
<dbReference type="GO" id="GO:0019563">
    <property type="term" value="P:glycerol catabolic process"/>
    <property type="evidence" value="ECO:0007669"/>
    <property type="project" value="TreeGrafter"/>
</dbReference>
<dbReference type="SMART" id="SM01120">
    <property type="entry name" value="Dak2"/>
    <property type="match status" value="1"/>
</dbReference>
<dbReference type="InterPro" id="IPR036117">
    <property type="entry name" value="DhaL_dom_sf"/>
</dbReference>
<protein>
    <submittedName>
        <fullName evidence="4">DAK2 domain protein</fullName>
    </submittedName>
</protein>
<dbReference type="FunFam" id="1.25.40.340:FF:000002">
    <property type="entry name" value="Dihydroxyacetone kinase, L subunit"/>
    <property type="match status" value="1"/>
</dbReference>
<dbReference type="InterPro" id="IPR050861">
    <property type="entry name" value="Dihydroxyacetone_Kinase"/>
</dbReference>
<gene>
    <name evidence="4" type="ORF">U27_02463</name>
</gene>
<dbReference type="AlphaFoldDB" id="A0A0S6W7F1"/>
<dbReference type="SUPFAM" id="SSF101473">
    <property type="entry name" value="DhaL-like"/>
    <property type="match status" value="1"/>
</dbReference>
<organism evidence="4">
    <name type="scientific">Vecturithrix granuli</name>
    <dbReference type="NCBI Taxonomy" id="1499967"/>
    <lineage>
        <taxon>Bacteria</taxon>
        <taxon>Candidatus Moduliflexota</taxon>
        <taxon>Candidatus Vecturitrichia</taxon>
        <taxon>Candidatus Vecturitrichales</taxon>
        <taxon>Candidatus Vecturitrichaceae</taxon>
        <taxon>Candidatus Vecturithrix</taxon>
    </lineage>
</organism>
<evidence type="ECO:0000313" key="5">
    <source>
        <dbReference type="Proteomes" id="UP000030661"/>
    </source>
</evidence>
<evidence type="ECO:0000256" key="2">
    <source>
        <dbReference type="ARBA" id="ARBA00022777"/>
    </source>
</evidence>
<dbReference type="NCBIfam" id="TIGR02365">
    <property type="entry name" value="dha_L_ycgS"/>
    <property type="match status" value="1"/>
</dbReference>
<dbReference type="EMBL" id="DF820463">
    <property type="protein sequence ID" value="GAK55629.1"/>
    <property type="molecule type" value="Genomic_DNA"/>
</dbReference>
<evidence type="ECO:0000313" key="4">
    <source>
        <dbReference type="EMBL" id="GAK55629.1"/>
    </source>
</evidence>
<evidence type="ECO:0000256" key="1">
    <source>
        <dbReference type="ARBA" id="ARBA00022679"/>
    </source>
</evidence>
<dbReference type="eggNOG" id="COG1461">
    <property type="taxonomic scope" value="Bacteria"/>
</dbReference>
<reference evidence="4" key="1">
    <citation type="journal article" date="2015" name="PeerJ">
        <title>First genomic representation of candidate bacterial phylum KSB3 points to enhanced environmental sensing as a trigger of wastewater bulking.</title>
        <authorList>
            <person name="Sekiguchi Y."/>
            <person name="Ohashi A."/>
            <person name="Parks D.H."/>
            <person name="Yamauchi T."/>
            <person name="Tyson G.W."/>
            <person name="Hugenholtz P."/>
        </authorList>
    </citation>
    <scope>NUCLEOTIDE SEQUENCE [LARGE SCALE GENOMIC DNA]</scope>
</reference>
<dbReference type="Proteomes" id="UP000030661">
    <property type="component" value="Unassembled WGS sequence"/>
</dbReference>
<dbReference type="Gene3D" id="1.25.40.340">
    <property type="match status" value="1"/>
</dbReference>